<keyword evidence="2" id="KW-1185">Reference proteome</keyword>
<dbReference type="EMBL" id="OU466858">
    <property type="protein sequence ID" value="CAH2047465.1"/>
    <property type="molecule type" value="Genomic_DNA"/>
</dbReference>
<organism evidence="1 2">
    <name type="scientific">Thlaspi arvense</name>
    <name type="common">Field penny-cress</name>
    <dbReference type="NCBI Taxonomy" id="13288"/>
    <lineage>
        <taxon>Eukaryota</taxon>
        <taxon>Viridiplantae</taxon>
        <taxon>Streptophyta</taxon>
        <taxon>Embryophyta</taxon>
        <taxon>Tracheophyta</taxon>
        <taxon>Spermatophyta</taxon>
        <taxon>Magnoliopsida</taxon>
        <taxon>eudicotyledons</taxon>
        <taxon>Gunneridae</taxon>
        <taxon>Pentapetalae</taxon>
        <taxon>rosids</taxon>
        <taxon>malvids</taxon>
        <taxon>Brassicales</taxon>
        <taxon>Brassicaceae</taxon>
        <taxon>Thlaspideae</taxon>
        <taxon>Thlaspi</taxon>
    </lineage>
</organism>
<name>A0AAU9RR50_THLAR</name>
<proteinExistence type="predicted"/>
<feature type="non-terminal residue" evidence="1">
    <location>
        <position position="25"/>
    </location>
</feature>
<evidence type="ECO:0000313" key="1">
    <source>
        <dbReference type="EMBL" id="CAH2047465.1"/>
    </source>
</evidence>
<protein>
    <submittedName>
        <fullName evidence="1">Uncharacterized protein</fullName>
    </submittedName>
</protein>
<gene>
    <name evidence="1" type="ORF">TAV2_LOCUS7193</name>
</gene>
<sequence>MRLQLMRQTPSYCTYMHMRTIENRE</sequence>
<accession>A0AAU9RR50</accession>
<dbReference type="AlphaFoldDB" id="A0AAU9RR50"/>
<dbReference type="Proteomes" id="UP000836841">
    <property type="component" value="Chromosome 2"/>
</dbReference>
<reference evidence="1 2" key="1">
    <citation type="submission" date="2022-03" db="EMBL/GenBank/DDBJ databases">
        <authorList>
            <person name="Nunn A."/>
            <person name="Chopra R."/>
            <person name="Nunn A."/>
            <person name="Contreras Garrido A."/>
        </authorList>
    </citation>
    <scope>NUCLEOTIDE SEQUENCE [LARGE SCALE GENOMIC DNA]</scope>
</reference>
<evidence type="ECO:0000313" key="2">
    <source>
        <dbReference type="Proteomes" id="UP000836841"/>
    </source>
</evidence>